<evidence type="ECO:0000256" key="1">
    <source>
        <dbReference type="ARBA" id="ARBA00023170"/>
    </source>
</evidence>
<accession>A0A923HM77</accession>
<dbReference type="Pfam" id="PF07715">
    <property type="entry name" value="Plug"/>
    <property type="match status" value="1"/>
</dbReference>
<feature type="domain" description="TonB-dependent receptor plug" evidence="6">
    <location>
        <begin position="88"/>
        <end position="177"/>
    </location>
</feature>
<sequence>MNPHLNKAIKFMILLPMSQATIANADVETKYVGNVKNNVASDAINVASSDGNVAAPPVIDSNDNQVQTVEVKGLEEAIGFRAVRANIKITKEDITYYPPGVSADKVLERVSGIQQGSSNAFGGSTFDSTINMRGFEKDSIGFSVDGIPNGRTTLGGGSVPSRYFDSSNLTSVQVSQSAGEIGAPTNQALAGQINYLTADPSNIFGINAEVGYGSAETKRAYVLFNTGELAPGLKAYISASRNLSQVSYVINPSGTNTLNHVDFKAVKEFDNGADLKFRYSYNDINERSAANVVTLNSFNSNPNVDGYTDSWSKNPKTDVNYRAFYGNPRTDKMAYISGTLPLPYNILLDIKAYNAHQDGAGKFANLGNTYTALNGLTNSIYYRENDYYTNRNGLLAELSGSDGNYFAWRIGGWVEKYQANQERNFYLLTNPVQNQDYSSISSLTSSNLHWHDKTKLFYAANTSKFMDGQLQINYGVTYLQNSVDFNAPIYSNTASKISSNKFNYINQANANSGILPKFGALYSINPTVQIFTGFSKNAASISDPTVQANAAPATTPGIPISQMDTTKAWDLGIRKKGSQYSIGLQSFIIHAEQTFASDIATTLTKLNIPEGRNVKGVEVNYKQGIGNWSLYVAGTVQQCKYNLSGVDGSGNPSAGFIRNNSDCVGIANKNLFSEVSYQPSSALKLAGTVKVKSSMAGYYANPNAVNSGVDETVSGVTLLGLNMSYRTSIHTFGINVENLTNKHYISGIAPELESSSSASGRYFIGAPRTFYVWYKVGI</sequence>
<comment type="subcellular location">
    <subcellularLocation>
        <location evidence="2">Cell outer membrane</location>
        <topology evidence="2">Multi-pass membrane protein</topology>
    </subcellularLocation>
</comment>
<comment type="similarity">
    <text evidence="2 3">Belongs to the TonB-dependent receptor family.</text>
</comment>
<dbReference type="GO" id="GO:0009279">
    <property type="term" value="C:cell outer membrane"/>
    <property type="evidence" value="ECO:0007669"/>
    <property type="project" value="UniProtKB-SubCell"/>
</dbReference>
<dbReference type="RefSeq" id="WP_186914246.1">
    <property type="nucleotide sequence ID" value="NZ_JACOFV010000028.1"/>
</dbReference>
<protein>
    <submittedName>
        <fullName evidence="7">TonB-dependent receptor plug domain-containing protein</fullName>
    </submittedName>
</protein>
<evidence type="ECO:0000259" key="5">
    <source>
        <dbReference type="Pfam" id="PF00593"/>
    </source>
</evidence>
<dbReference type="InterPro" id="IPR039426">
    <property type="entry name" value="TonB-dep_rcpt-like"/>
</dbReference>
<reference evidence="7" key="1">
    <citation type="submission" date="2020-08" db="EMBL/GenBank/DDBJ databases">
        <title>Novel species isolated from subtropical streams in China.</title>
        <authorList>
            <person name="Lu H."/>
        </authorList>
    </citation>
    <scope>NUCLEOTIDE SEQUENCE</scope>
    <source>
        <strain evidence="7">KACC 12607</strain>
    </source>
</reference>
<feature type="chain" id="PRO_5036790825" evidence="4">
    <location>
        <begin position="26"/>
        <end position="778"/>
    </location>
</feature>
<dbReference type="AlphaFoldDB" id="A0A923HM77"/>
<evidence type="ECO:0000256" key="3">
    <source>
        <dbReference type="RuleBase" id="RU003357"/>
    </source>
</evidence>
<dbReference type="InterPro" id="IPR012910">
    <property type="entry name" value="Plug_dom"/>
</dbReference>
<proteinExistence type="inferred from homology"/>
<keyword evidence="3" id="KW-0798">TonB box</keyword>
<keyword evidence="2" id="KW-0998">Cell outer membrane</keyword>
<organism evidence="7 8">
    <name type="scientific">Undibacterium jejuense</name>
    <dbReference type="NCBI Taxonomy" id="1344949"/>
    <lineage>
        <taxon>Bacteria</taxon>
        <taxon>Pseudomonadati</taxon>
        <taxon>Pseudomonadota</taxon>
        <taxon>Betaproteobacteria</taxon>
        <taxon>Burkholderiales</taxon>
        <taxon>Oxalobacteraceae</taxon>
        <taxon>Undibacterium</taxon>
    </lineage>
</organism>
<dbReference type="Proteomes" id="UP000634011">
    <property type="component" value="Unassembled WGS sequence"/>
</dbReference>
<dbReference type="InterPro" id="IPR000531">
    <property type="entry name" value="Beta-barrel_TonB"/>
</dbReference>
<keyword evidence="2" id="KW-0812">Transmembrane</keyword>
<dbReference type="Gene3D" id="2.170.130.10">
    <property type="entry name" value="TonB-dependent receptor, plug domain"/>
    <property type="match status" value="1"/>
</dbReference>
<feature type="signal peptide" evidence="4">
    <location>
        <begin position="1"/>
        <end position="25"/>
    </location>
</feature>
<keyword evidence="2" id="KW-0813">Transport</keyword>
<keyword evidence="8" id="KW-1185">Reference proteome</keyword>
<evidence type="ECO:0000256" key="2">
    <source>
        <dbReference type="PROSITE-ProRule" id="PRU01360"/>
    </source>
</evidence>
<feature type="domain" description="TonB-dependent receptor-like beta-barrel" evidence="5">
    <location>
        <begin position="291"/>
        <end position="739"/>
    </location>
</feature>
<evidence type="ECO:0000259" key="6">
    <source>
        <dbReference type="Pfam" id="PF07715"/>
    </source>
</evidence>
<comment type="caution">
    <text evidence="7">The sequence shown here is derived from an EMBL/GenBank/DDBJ whole genome shotgun (WGS) entry which is preliminary data.</text>
</comment>
<evidence type="ECO:0000313" key="8">
    <source>
        <dbReference type="Proteomes" id="UP000634011"/>
    </source>
</evidence>
<keyword evidence="1 7" id="KW-0675">Receptor</keyword>
<dbReference type="InterPro" id="IPR037066">
    <property type="entry name" value="Plug_dom_sf"/>
</dbReference>
<keyword evidence="4" id="KW-0732">Signal</keyword>
<evidence type="ECO:0000256" key="4">
    <source>
        <dbReference type="SAM" id="SignalP"/>
    </source>
</evidence>
<keyword evidence="2" id="KW-1134">Transmembrane beta strand</keyword>
<dbReference type="PROSITE" id="PS52016">
    <property type="entry name" value="TONB_DEPENDENT_REC_3"/>
    <property type="match status" value="1"/>
</dbReference>
<name>A0A923HM77_9BURK</name>
<dbReference type="SUPFAM" id="SSF56935">
    <property type="entry name" value="Porins"/>
    <property type="match status" value="1"/>
</dbReference>
<evidence type="ECO:0000313" key="7">
    <source>
        <dbReference type="EMBL" id="MBC3864302.1"/>
    </source>
</evidence>
<keyword evidence="2 3" id="KW-0472">Membrane</keyword>
<dbReference type="EMBL" id="JACOFV010000028">
    <property type="protein sequence ID" value="MBC3864302.1"/>
    <property type="molecule type" value="Genomic_DNA"/>
</dbReference>
<dbReference type="Pfam" id="PF00593">
    <property type="entry name" value="TonB_dep_Rec_b-barrel"/>
    <property type="match status" value="1"/>
</dbReference>
<gene>
    <name evidence="7" type="ORF">H8K32_19555</name>
</gene>